<keyword evidence="2" id="KW-1185">Reference proteome</keyword>
<dbReference type="Proteomes" id="UP001593833">
    <property type="component" value="Unassembled WGS sequence"/>
</dbReference>
<evidence type="ECO:0000313" key="2">
    <source>
        <dbReference type="Proteomes" id="UP001593833"/>
    </source>
</evidence>
<sequence length="639" mass="71318">YRLEGVPSDHLDPIEIRVRYDGTPPDSSYLAVGETFLLPMTGESAVGYFLHEATSSSGYLIGQIDPVESTARREGGDIARLLRKAVPPDMILWVLGVTDLGARYSPVEGHFRVFYPQEVGGIYEQLPTYLEAAYDSFAAISLVQDERRFPIDAPVVTFPGSYESRYALFVAARPGRFAIFFNKELAVNLPPLAHSWFRQTSMREYLHCIGSTYDPNYFLSDHSVNPGHFWLHAATSTWAEGIGSGVNEYVPKDFPSEDEMAMAAFKGMQAGAGTDPKQSWDHGTGMSAVIKYLVDHYRKSVITRIYDGLKNHDVPVAAVLNSVEDTPRVWWPDFFKEYVGGNIYKGCYSVLSYYTEGVFKITKPEDSTQTFSASYPDLSAKAFMISLNYTTLGADDSLKFSVTVKNSKAEPEDVSLLLFGETGTTFSQVTSLENLTVSKLRAHTNNSGELYAIVVNSHSEAPYTGTSEIDLEVSFKPVPSPIPFKQCNFSARAIGHFIDSNDGIYDYDLRSYDCCSATGEFVGNTFETIWNRPYSGGNGTSRGHMKIVLDRVKNEISTFTAIDTTNDDDTGERWISRVEGSNVPFDYEWEGVHYYRVWGTSVCDLIQTFTYRADMDDFWREGDLLGCDGESSIVFAFSE</sequence>
<dbReference type="EMBL" id="JBHPKH010000114">
    <property type="protein sequence ID" value="MFC1573284.1"/>
    <property type="molecule type" value="Genomic_DNA"/>
</dbReference>
<evidence type="ECO:0000313" key="1">
    <source>
        <dbReference type="EMBL" id="MFC1573284.1"/>
    </source>
</evidence>
<organism evidence="1 2">
    <name type="scientific">Eiseniibacteriota bacterium</name>
    <dbReference type="NCBI Taxonomy" id="2212470"/>
    <lineage>
        <taxon>Bacteria</taxon>
        <taxon>Candidatus Eiseniibacteriota</taxon>
    </lineage>
</organism>
<feature type="non-terminal residue" evidence="1">
    <location>
        <position position="1"/>
    </location>
</feature>
<name>A0ABV6YLT3_UNCEI</name>
<protein>
    <submittedName>
        <fullName evidence="1">Uncharacterized protein</fullName>
    </submittedName>
</protein>
<comment type="caution">
    <text evidence="1">The sequence shown here is derived from an EMBL/GenBank/DDBJ whole genome shotgun (WGS) entry which is preliminary data.</text>
</comment>
<accession>A0ABV6YLT3</accession>
<reference evidence="1 2" key="1">
    <citation type="submission" date="2024-09" db="EMBL/GenBank/DDBJ databases">
        <authorList>
            <person name="D'Angelo T."/>
        </authorList>
    </citation>
    <scope>NUCLEOTIDE SEQUENCE [LARGE SCALE GENOMIC DNA]</scope>
    <source>
        <strain evidence="1">SAG AM-320-E07</strain>
    </source>
</reference>
<proteinExistence type="predicted"/>
<gene>
    <name evidence="1" type="ORF">ACFL6M_06765</name>
</gene>